<organism evidence="1">
    <name type="scientific">Lepeophtheirus salmonis</name>
    <name type="common">Salmon louse</name>
    <name type="synonym">Caligus salmonis</name>
    <dbReference type="NCBI Taxonomy" id="72036"/>
    <lineage>
        <taxon>Eukaryota</taxon>
        <taxon>Metazoa</taxon>
        <taxon>Ecdysozoa</taxon>
        <taxon>Arthropoda</taxon>
        <taxon>Crustacea</taxon>
        <taxon>Multicrustacea</taxon>
        <taxon>Hexanauplia</taxon>
        <taxon>Copepoda</taxon>
        <taxon>Siphonostomatoida</taxon>
        <taxon>Caligidae</taxon>
        <taxon>Lepeophtheirus</taxon>
    </lineage>
</organism>
<sequence length="40" mass="4587">MIHAGSVHQRGTHPTFPLIFSQLNAENDVHISKITRNYQK</sequence>
<proteinExistence type="predicted"/>
<accession>A0A0K2TC49</accession>
<evidence type="ECO:0000313" key="1">
    <source>
        <dbReference type="EMBL" id="CDW23026.1"/>
    </source>
</evidence>
<dbReference type="EMBL" id="HACA01005665">
    <property type="protein sequence ID" value="CDW23026.1"/>
    <property type="molecule type" value="Transcribed_RNA"/>
</dbReference>
<protein>
    <submittedName>
        <fullName evidence="1">Uncharacterized protein</fullName>
    </submittedName>
</protein>
<dbReference type="AlphaFoldDB" id="A0A0K2TC49"/>
<reference evidence="1" key="1">
    <citation type="submission" date="2014-05" db="EMBL/GenBank/DDBJ databases">
        <authorList>
            <person name="Chronopoulou M."/>
        </authorList>
    </citation>
    <scope>NUCLEOTIDE SEQUENCE</scope>
    <source>
        <tissue evidence="1">Whole organism</tissue>
    </source>
</reference>
<name>A0A0K2TC49_LEPSM</name>